<dbReference type="Pfam" id="PF00864">
    <property type="entry name" value="P2X_receptor"/>
    <property type="match status" value="1"/>
</dbReference>
<dbReference type="InterPro" id="IPR053792">
    <property type="entry name" value="P2X_RECEPTOR_CS"/>
</dbReference>
<keyword evidence="17" id="KW-1185">Reference proteome</keyword>
<keyword evidence="14" id="KW-0675">Receptor</keyword>
<keyword evidence="9" id="KW-1015">Disulfide bond</keyword>
<keyword evidence="7 14" id="KW-0406">Ion transport</keyword>
<evidence type="ECO:0000256" key="10">
    <source>
        <dbReference type="ARBA" id="ARBA00023180"/>
    </source>
</evidence>
<comment type="similarity">
    <text evidence="2 14">Belongs to the P2X receptor family.</text>
</comment>
<reference evidence="16" key="1">
    <citation type="journal article" date="2023" name="Front. Mar. Sci.">
        <title>A new Merluccius polli reference genome to investigate the effects of global change in West African waters.</title>
        <authorList>
            <person name="Mateo J.L."/>
            <person name="Blanco-Fernandez C."/>
            <person name="Garcia-Vazquez E."/>
            <person name="Machado-Schiaffino G."/>
        </authorList>
    </citation>
    <scope>NUCLEOTIDE SEQUENCE</scope>
    <source>
        <strain evidence="16">C29</strain>
        <tissue evidence="16">Fin</tissue>
    </source>
</reference>
<name>A0AA47P3N1_MERPO</name>
<gene>
    <name evidence="16" type="primary">P2rx3</name>
    <name evidence="16" type="ORF">N1851_009850</name>
</gene>
<dbReference type="EMBL" id="JAOPHQ010001761">
    <property type="protein sequence ID" value="KAK0149416.1"/>
    <property type="molecule type" value="Genomic_DNA"/>
</dbReference>
<evidence type="ECO:0000256" key="11">
    <source>
        <dbReference type="ARBA" id="ARBA00023286"/>
    </source>
</evidence>
<dbReference type="GO" id="GO:0004931">
    <property type="term" value="F:extracellularly ATP-gated monoatomic cation channel activity"/>
    <property type="evidence" value="ECO:0007669"/>
    <property type="project" value="InterPro"/>
</dbReference>
<dbReference type="InterPro" id="IPR059116">
    <property type="entry name" value="P2X_receptor"/>
</dbReference>
<comment type="caution">
    <text evidence="14">Lacks conserved residue(s) required for the propagation of feature annotation.</text>
</comment>
<dbReference type="GO" id="GO:0001614">
    <property type="term" value="F:purinergic nucleotide receptor activity"/>
    <property type="evidence" value="ECO:0007669"/>
    <property type="project" value="InterPro"/>
</dbReference>
<dbReference type="Gene3D" id="2.60.490.10">
    <property type="entry name" value="atp-gated p2x4 ion channel domain"/>
    <property type="match status" value="1"/>
</dbReference>
<feature type="transmembrane region" description="Helical" evidence="14">
    <location>
        <begin position="128"/>
        <end position="153"/>
    </location>
</feature>
<dbReference type="PRINTS" id="PR01310">
    <property type="entry name" value="P2X3RECEPTOR"/>
</dbReference>
<comment type="function">
    <text evidence="14">Receptor for ATP that acts as a ligand-gated ion channel.</text>
</comment>
<feature type="region of interest" description="Disordered" evidence="15">
    <location>
        <begin position="298"/>
        <end position="319"/>
    </location>
</feature>
<comment type="caution">
    <text evidence="16">The sequence shown here is derived from an EMBL/GenBank/DDBJ whole genome shotgun (WGS) entry which is preliminary data.</text>
</comment>
<evidence type="ECO:0000313" key="17">
    <source>
        <dbReference type="Proteomes" id="UP001174136"/>
    </source>
</evidence>
<evidence type="ECO:0000256" key="6">
    <source>
        <dbReference type="ARBA" id="ARBA00022989"/>
    </source>
</evidence>
<dbReference type="InterPro" id="IPR001429">
    <property type="entry name" value="P2X_purnocptor"/>
</dbReference>
<dbReference type="Proteomes" id="UP001174136">
    <property type="component" value="Unassembled WGS sequence"/>
</dbReference>
<dbReference type="PROSITE" id="PS01212">
    <property type="entry name" value="P2X_RECEPTOR"/>
    <property type="match status" value="1"/>
</dbReference>
<keyword evidence="10" id="KW-0325">Glycoprotein</keyword>
<dbReference type="AlphaFoldDB" id="A0AA47P3N1"/>
<keyword evidence="5 14" id="KW-0812">Transmembrane</keyword>
<dbReference type="PRINTS" id="PR01307">
    <property type="entry name" value="P2XRECEPTOR"/>
</dbReference>
<dbReference type="InterPro" id="IPR027309">
    <property type="entry name" value="P2X_extracellular_dom_sf"/>
</dbReference>
<keyword evidence="3 14" id="KW-0813">Transport</keyword>
<evidence type="ECO:0000256" key="7">
    <source>
        <dbReference type="ARBA" id="ARBA00023065"/>
    </source>
</evidence>
<evidence type="ECO:0000256" key="2">
    <source>
        <dbReference type="ARBA" id="ARBA00009848"/>
    </source>
</evidence>
<dbReference type="PANTHER" id="PTHR10125:SF8">
    <property type="entry name" value="P2X PURINOCEPTOR 3"/>
    <property type="match status" value="1"/>
</dbReference>
<keyword evidence="11" id="KW-1071">Ligand-gated ion channel</keyword>
<dbReference type="GO" id="GO:0005886">
    <property type="term" value="C:plasma membrane"/>
    <property type="evidence" value="ECO:0007669"/>
    <property type="project" value="UniProtKB-SubCell"/>
</dbReference>
<dbReference type="GO" id="GO:0070588">
    <property type="term" value="P:calcium ion transmembrane transport"/>
    <property type="evidence" value="ECO:0007669"/>
    <property type="project" value="TreeGrafter"/>
</dbReference>
<sequence length="362" mass="39039">MTSKEIKRCTYHPVRSPLCPIFLVRDILNYTGQDVHALANKGGEIGINIEWKCNLDWDEKFCKPVYSFSRLDAPFAKNPVSQGYNFRFARYYKKDDGMDYRTLVKAHAIRFDILVTGNAGKFSTIPTLINMVAAFTSIGLGTVLCDIILLNFMKGADQYKAKKFEEVSEAQIEASLSHSQVSQLSLKPETKNLCDSGAISLSNDLVLLNTPGCASWARDGPSLGLGQSVPRPAAKQGAVTSSFTNELRCKAAERVDLHRPDQRVFPVGCSSDHRLGFPPDFLFSARIQAGSAGGRGGASAASLAPFSGPGPAQSSSSGTEISSCCCESSSSESAPMLMSTATGAMATTSSEKWTRRTASIFL</sequence>
<keyword evidence="4" id="KW-1003">Cell membrane</keyword>
<evidence type="ECO:0000256" key="15">
    <source>
        <dbReference type="SAM" id="MobiDB-lite"/>
    </source>
</evidence>
<comment type="subcellular location">
    <subcellularLocation>
        <location evidence="1">Cell membrane</location>
        <topology evidence="1">Multi-pass membrane protein</topology>
    </subcellularLocation>
    <subcellularLocation>
        <location evidence="14">Membrane</location>
        <topology evidence="14">Multi-pass membrane protein</topology>
    </subcellularLocation>
</comment>
<dbReference type="GO" id="GO:0098794">
    <property type="term" value="C:postsynapse"/>
    <property type="evidence" value="ECO:0007669"/>
    <property type="project" value="GOC"/>
</dbReference>
<keyword evidence="8 14" id="KW-0472">Membrane</keyword>
<evidence type="ECO:0000256" key="3">
    <source>
        <dbReference type="ARBA" id="ARBA00022448"/>
    </source>
</evidence>
<dbReference type="GO" id="GO:0005524">
    <property type="term" value="F:ATP binding"/>
    <property type="evidence" value="ECO:0007669"/>
    <property type="project" value="InterPro"/>
</dbReference>
<evidence type="ECO:0000256" key="14">
    <source>
        <dbReference type="RuleBase" id="RU000681"/>
    </source>
</evidence>
<dbReference type="GO" id="GO:0033198">
    <property type="term" value="P:response to ATP"/>
    <property type="evidence" value="ECO:0007669"/>
    <property type="project" value="InterPro"/>
</dbReference>
<protein>
    <recommendedName>
        <fullName evidence="14">P2X purinoceptor</fullName>
    </recommendedName>
</protein>
<keyword evidence="6 14" id="KW-1133">Transmembrane helix</keyword>
<dbReference type="InterPro" id="IPR003046">
    <property type="entry name" value="P2X3_purnocptor"/>
</dbReference>
<evidence type="ECO:0000256" key="12">
    <source>
        <dbReference type="ARBA" id="ARBA00023303"/>
    </source>
</evidence>
<proteinExistence type="inferred from homology"/>
<evidence type="ECO:0000256" key="5">
    <source>
        <dbReference type="ARBA" id="ARBA00022692"/>
    </source>
</evidence>
<organism evidence="16 17">
    <name type="scientific">Merluccius polli</name>
    <name type="common">Benguela hake</name>
    <name type="synonym">Merluccius cadenati</name>
    <dbReference type="NCBI Taxonomy" id="89951"/>
    <lineage>
        <taxon>Eukaryota</taxon>
        <taxon>Metazoa</taxon>
        <taxon>Chordata</taxon>
        <taxon>Craniata</taxon>
        <taxon>Vertebrata</taxon>
        <taxon>Euteleostomi</taxon>
        <taxon>Actinopterygii</taxon>
        <taxon>Neopterygii</taxon>
        <taxon>Teleostei</taxon>
        <taxon>Neoteleostei</taxon>
        <taxon>Acanthomorphata</taxon>
        <taxon>Zeiogadaria</taxon>
        <taxon>Gadariae</taxon>
        <taxon>Gadiformes</taxon>
        <taxon>Gadoidei</taxon>
        <taxon>Merlucciidae</taxon>
        <taxon>Merluccius</taxon>
    </lineage>
</organism>
<dbReference type="PANTHER" id="PTHR10125">
    <property type="entry name" value="P2X PURINOCEPTOR"/>
    <property type="match status" value="1"/>
</dbReference>
<evidence type="ECO:0000256" key="9">
    <source>
        <dbReference type="ARBA" id="ARBA00023157"/>
    </source>
</evidence>
<evidence type="ECO:0000256" key="1">
    <source>
        <dbReference type="ARBA" id="ARBA00004651"/>
    </source>
</evidence>
<evidence type="ECO:0000256" key="4">
    <source>
        <dbReference type="ARBA" id="ARBA00022475"/>
    </source>
</evidence>
<keyword evidence="12 14" id="KW-0407">Ion channel</keyword>
<evidence type="ECO:0000256" key="13">
    <source>
        <dbReference type="ARBA" id="ARBA00036634"/>
    </source>
</evidence>
<evidence type="ECO:0000313" key="16">
    <source>
        <dbReference type="EMBL" id="KAK0149416.1"/>
    </source>
</evidence>
<evidence type="ECO:0000256" key="8">
    <source>
        <dbReference type="ARBA" id="ARBA00023136"/>
    </source>
</evidence>
<accession>A0AA47P3N1</accession>
<comment type="catalytic activity">
    <reaction evidence="13">
        <text>Ca(2+)(in) = Ca(2+)(out)</text>
        <dbReference type="Rhea" id="RHEA:29671"/>
        <dbReference type="ChEBI" id="CHEBI:29108"/>
    </reaction>
</comment>